<dbReference type="EMBL" id="CP155447">
    <property type="protein sequence ID" value="XBH02734.1"/>
    <property type="molecule type" value="Genomic_DNA"/>
</dbReference>
<dbReference type="RefSeq" id="WP_406695475.1">
    <property type="nucleotide sequence ID" value="NZ_CP155447.1"/>
</dbReference>
<protein>
    <submittedName>
        <fullName evidence="4">CBS domain-containing protein</fullName>
    </submittedName>
</protein>
<name>A0AAU7CBN5_9BACT</name>
<accession>A0AAU7CBN5</accession>
<dbReference type="SMART" id="SM00116">
    <property type="entry name" value="CBS"/>
    <property type="match status" value="2"/>
</dbReference>
<dbReference type="InterPro" id="IPR051257">
    <property type="entry name" value="Diverse_CBS-Domain"/>
</dbReference>
<dbReference type="PROSITE" id="PS51371">
    <property type="entry name" value="CBS"/>
    <property type="match status" value="2"/>
</dbReference>
<proteinExistence type="predicted"/>
<dbReference type="InterPro" id="IPR046342">
    <property type="entry name" value="CBS_dom_sf"/>
</dbReference>
<keyword evidence="1 2" id="KW-0129">CBS domain</keyword>
<organism evidence="4">
    <name type="scientific">Singulisphaera sp. Ch08</name>
    <dbReference type="NCBI Taxonomy" id="3120278"/>
    <lineage>
        <taxon>Bacteria</taxon>
        <taxon>Pseudomonadati</taxon>
        <taxon>Planctomycetota</taxon>
        <taxon>Planctomycetia</taxon>
        <taxon>Isosphaerales</taxon>
        <taxon>Isosphaeraceae</taxon>
        <taxon>Singulisphaera</taxon>
    </lineage>
</organism>
<sequence>MQVRDVLKSKGGQIFSIEPEATVAEAVARMVQNNIGSLPIVDAQDNLIGIISERDLLRGIHNHGERIRGLLVSEFMTRNPVTCELDANVDDVMGQMSERRIAKVPVLSGSKLVGIVSVGDVIKVLYDKVQSENQHLMSYIHGAM</sequence>
<dbReference type="InterPro" id="IPR000644">
    <property type="entry name" value="CBS_dom"/>
</dbReference>
<dbReference type="InterPro" id="IPR044725">
    <property type="entry name" value="CBSX3_CBS_dom"/>
</dbReference>
<gene>
    <name evidence="4" type="ORF">V5E97_31090</name>
</gene>
<dbReference type="Gene3D" id="3.10.580.10">
    <property type="entry name" value="CBS-domain"/>
    <property type="match status" value="1"/>
</dbReference>
<evidence type="ECO:0000256" key="1">
    <source>
        <dbReference type="ARBA" id="ARBA00023122"/>
    </source>
</evidence>
<dbReference type="Pfam" id="PF00571">
    <property type="entry name" value="CBS"/>
    <property type="match status" value="2"/>
</dbReference>
<feature type="domain" description="CBS" evidence="3">
    <location>
        <begin position="76"/>
        <end position="131"/>
    </location>
</feature>
<dbReference type="SUPFAM" id="SSF54631">
    <property type="entry name" value="CBS-domain pair"/>
    <property type="match status" value="1"/>
</dbReference>
<dbReference type="PANTHER" id="PTHR43080:SF2">
    <property type="entry name" value="CBS DOMAIN-CONTAINING PROTEIN"/>
    <property type="match status" value="1"/>
</dbReference>
<reference evidence="4" key="1">
    <citation type="submission" date="2024-05" db="EMBL/GenBank/DDBJ databases">
        <title>Planctomycetes of the genus Singulisphaera possess chitinolytic capabilities.</title>
        <authorList>
            <person name="Ivanova A."/>
        </authorList>
    </citation>
    <scope>NUCLEOTIDE SEQUENCE</scope>
    <source>
        <strain evidence="4">Ch08T</strain>
    </source>
</reference>
<feature type="domain" description="CBS" evidence="3">
    <location>
        <begin position="8"/>
        <end position="67"/>
    </location>
</feature>
<dbReference type="PANTHER" id="PTHR43080">
    <property type="entry name" value="CBS DOMAIN-CONTAINING PROTEIN CBSX3, MITOCHONDRIAL"/>
    <property type="match status" value="1"/>
</dbReference>
<dbReference type="AlphaFoldDB" id="A0AAU7CBN5"/>
<evidence type="ECO:0000313" key="4">
    <source>
        <dbReference type="EMBL" id="XBH02734.1"/>
    </source>
</evidence>
<evidence type="ECO:0000259" key="3">
    <source>
        <dbReference type="PROSITE" id="PS51371"/>
    </source>
</evidence>
<evidence type="ECO:0000256" key="2">
    <source>
        <dbReference type="PROSITE-ProRule" id="PRU00703"/>
    </source>
</evidence>
<dbReference type="CDD" id="cd04623">
    <property type="entry name" value="CBS_pair_bac_euk"/>
    <property type="match status" value="1"/>
</dbReference>